<protein>
    <recommendedName>
        <fullName evidence="1">STAS domain-containing protein</fullName>
    </recommendedName>
</protein>
<dbReference type="PROSITE" id="PS50801">
    <property type="entry name" value="STAS"/>
    <property type="match status" value="1"/>
</dbReference>
<dbReference type="Gene3D" id="3.30.750.24">
    <property type="entry name" value="STAS domain"/>
    <property type="match status" value="1"/>
</dbReference>
<evidence type="ECO:0000313" key="2">
    <source>
        <dbReference type="EMBL" id="PVE12825.1"/>
    </source>
</evidence>
<keyword evidence="3" id="KW-1185">Reference proteome</keyword>
<dbReference type="InterPro" id="IPR058548">
    <property type="entry name" value="MlaB-like_STAS"/>
</dbReference>
<dbReference type="InterPro" id="IPR002645">
    <property type="entry name" value="STAS_dom"/>
</dbReference>
<sequence length="102" mass="11210">MDATKPIVLVIAGHLTPAEVPRFYEELYERLYGELAALPDDFGAAEVICEVGGLVRPNLAAVEVLARLRLDARRRGCRVRLRGAARELRLLLDLVGLGDMAL</sequence>
<dbReference type="SUPFAM" id="SSF52091">
    <property type="entry name" value="SpoIIaa-like"/>
    <property type="match status" value="1"/>
</dbReference>
<organism evidence="2 3">
    <name type="scientific">Streptomyces scopuliridis RB72</name>
    <dbReference type="NCBI Taxonomy" id="1440053"/>
    <lineage>
        <taxon>Bacteria</taxon>
        <taxon>Bacillati</taxon>
        <taxon>Actinomycetota</taxon>
        <taxon>Actinomycetes</taxon>
        <taxon>Kitasatosporales</taxon>
        <taxon>Streptomycetaceae</taxon>
        <taxon>Streptomyces</taxon>
    </lineage>
</organism>
<accession>A0A2T7TCG9</accession>
<comment type="caution">
    <text evidence="2">The sequence shown here is derived from an EMBL/GenBank/DDBJ whole genome shotgun (WGS) entry which is preliminary data.</text>
</comment>
<feature type="domain" description="STAS" evidence="1">
    <location>
        <begin position="7"/>
        <end position="102"/>
    </location>
</feature>
<evidence type="ECO:0000259" key="1">
    <source>
        <dbReference type="PROSITE" id="PS50801"/>
    </source>
</evidence>
<name>A0A2T7TCG9_9ACTN</name>
<dbReference type="Proteomes" id="UP000245992">
    <property type="component" value="Unassembled WGS sequence"/>
</dbReference>
<gene>
    <name evidence="2" type="ORF">Y717_27360</name>
</gene>
<evidence type="ECO:0000313" key="3">
    <source>
        <dbReference type="Proteomes" id="UP000245992"/>
    </source>
</evidence>
<dbReference type="InterPro" id="IPR036513">
    <property type="entry name" value="STAS_dom_sf"/>
</dbReference>
<reference evidence="2 3" key="1">
    <citation type="submission" date="2013-12" db="EMBL/GenBank/DDBJ databases">
        <title>Annotated genome of Streptomyces scopuliridis.</title>
        <authorList>
            <person name="Olson J.B."/>
        </authorList>
    </citation>
    <scope>NUCLEOTIDE SEQUENCE [LARGE SCALE GENOMIC DNA]</scope>
    <source>
        <strain evidence="2 3">RB72</strain>
    </source>
</reference>
<dbReference type="AlphaFoldDB" id="A0A2T7TCG9"/>
<dbReference type="STRING" id="1440053.GCA_000718095_02509"/>
<dbReference type="Pfam" id="PF13466">
    <property type="entry name" value="STAS_2"/>
    <property type="match status" value="1"/>
</dbReference>
<dbReference type="RefSeq" id="WP_030351619.1">
    <property type="nucleotide sequence ID" value="NZ_AZSP01000058.1"/>
</dbReference>
<dbReference type="EMBL" id="AZSP01000058">
    <property type="protein sequence ID" value="PVE12825.1"/>
    <property type="molecule type" value="Genomic_DNA"/>
</dbReference>
<proteinExistence type="predicted"/>